<dbReference type="RefSeq" id="WP_073378625.1">
    <property type="nucleotide sequence ID" value="NZ_FQXS01000031.1"/>
</dbReference>
<gene>
    <name evidence="2" type="ORF">SAMN02745124_03813</name>
</gene>
<dbReference type="EMBL" id="FQXS01000031">
    <property type="protein sequence ID" value="SHI09180.1"/>
    <property type="molecule type" value="Genomic_DNA"/>
</dbReference>
<feature type="signal peptide" evidence="1">
    <location>
        <begin position="1"/>
        <end position="23"/>
    </location>
</feature>
<dbReference type="Gene3D" id="3.40.1260.10">
    <property type="entry name" value="DsrEFH-like"/>
    <property type="match status" value="1"/>
</dbReference>
<evidence type="ECO:0000256" key="1">
    <source>
        <dbReference type="SAM" id="SignalP"/>
    </source>
</evidence>
<evidence type="ECO:0008006" key="4">
    <source>
        <dbReference type="Google" id="ProtNLM"/>
    </source>
</evidence>
<organism evidence="2 3">
    <name type="scientific">Desulfofustis glycolicus DSM 9705</name>
    <dbReference type="NCBI Taxonomy" id="1121409"/>
    <lineage>
        <taxon>Bacteria</taxon>
        <taxon>Pseudomonadati</taxon>
        <taxon>Thermodesulfobacteriota</taxon>
        <taxon>Desulfobulbia</taxon>
        <taxon>Desulfobulbales</taxon>
        <taxon>Desulfocapsaceae</taxon>
        <taxon>Desulfofustis</taxon>
    </lineage>
</organism>
<dbReference type="SUPFAM" id="SSF75169">
    <property type="entry name" value="DsrEFH-like"/>
    <property type="match status" value="1"/>
</dbReference>
<reference evidence="2 3" key="1">
    <citation type="submission" date="2016-11" db="EMBL/GenBank/DDBJ databases">
        <authorList>
            <person name="Jaros S."/>
            <person name="Januszkiewicz K."/>
            <person name="Wedrychowicz H."/>
        </authorList>
    </citation>
    <scope>NUCLEOTIDE SEQUENCE [LARGE SCALE GENOMIC DNA]</scope>
    <source>
        <strain evidence="2 3">DSM 9705</strain>
    </source>
</reference>
<protein>
    <recommendedName>
        <fullName evidence="4">Intracellular sulfur oxidation protein, DsrE/DsrF family</fullName>
    </recommendedName>
</protein>
<accession>A0A1M5YAR6</accession>
<name>A0A1M5YAR6_9BACT</name>
<dbReference type="STRING" id="1121409.SAMN02745124_03813"/>
<dbReference type="InterPro" id="IPR027396">
    <property type="entry name" value="DsrEFH-like"/>
</dbReference>
<dbReference type="Proteomes" id="UP000184139">
    <property type="component" value="Unassembled WGS sequence"/>
</dbReference>
<evidence type="ECO:0000313" key="3">
    <source>
        <dbReference type="Proteomes" id="UP000184139"/>
    </source>
</evidence>
<dbReference type="AlphaFoldDB" id="A0A1M5YAR6"/>
<keyword evidence="1" id="KW-0732">Signal</keyword>
<evidence type="ECO:0000313" key="2">
    <source>
        <dbReference type="EMBL" id="SHI09180.1"/>
    </source>
</evidence>
<sequence>MTAMIRCAVLCVFVFGGMVSAEAAQFDNARALSGVDRVGIYFDVNVADGDRLALRMRLIEQTIDQVKEAGIETDVVIGIRGGATSFMTRDDHYVLDDEVAAKQVIREHLRAFTAGGAVIEQCAIAAELKDIPPADFVDEVTFVANGYVSLVGYQARGYAVVPMD</sequence>
<dbReference type="OrthoDB" id="9799127at2"/>
<proteinExistence type="predicted"/>
<keyword evidence="3" id="KW-1185">Reference proteome</keyword>
<feature type="chain" id="PRO_5011957491" description="Intracellular sulfur oxidation protein, DsrE/DsrF family" evidence="1">
    <location>
        <begin position="24"/>
        <end position="164"/>
    </location>
</feature>